<evidence type="ECO:0000256" key="12">
    <source>
        <dbReference type="ARBA" id="ARBA00023212"/>
    </source>
</evidence>
<dbReference type="Gene3D" id="1.10.472.30">
    <property type="entry name" value="Transcription elongation factor S-II, central domain"/>
    <property type="match status" value="1"/>
</dbReference>
<evidence type="ECO:0000256" key="18">
    <source>
        <dbReference type="SAM" id="MobiDB-lite"/>
    </source>
</evidence>
<feature type="region of interest" description="Disordered" evidence="18">
    <location>
        <begin position="1256"/>
        <end position="1277"/>
    </location>
</feature>
<evidence type="ECO:0000256" key="5">
    <source>
        <dbReference type="ARBA" id="ARBA00022553"/>
    </source>
</evidence>
<feature type="region of interest" description="Disordered" evidence="18">
    <location>
        <begin position="1686"/>
        <end position="1705"/>
    </location>
</feature>
<feature type="region of interest" description="Disordered" evidence="18">
    <location>
        <begin position="1207"/>
        <end position="1240"/>
    </location>
</feature>
<feature type="compositionally biased region" description="Low complexity" evidence="18">
    <location>
        <begin position="596"/>
        <end position="623"/>
    </location>
</feature>
<evidence type="ECO:0000259" key="20">
    <source>
        <dbReference type="PROSITE" id="PS51321"/>
    </source>
</evidence>
<feature type="region of interest" description="Disordered" evidence="18">
    <location>
        <begin position="1"/>
        <end position="275"/>
    </location>
</feature>
<feature type="region of interest" description="Disordered" evidence="18">
    <location>
        <begin position="1295"/>
        <end position="1398"/>
    </location>
</feature>
<evidence type="ECO:0000256" key="15">
    <source>
        <dbReference type="ARBA" id="ARBA00070872"/>
    </source>
</evidence>
<feature type="compositionally biased region" description="Basic and acidic residues" evidence="18">
    <location>
        <begin position="764"/>
        <end position="773"/>
    </location>
</feature>
<feature type="region of interest" description="Disordered" evidence="18">
    <location>
        <begin position="1860"/>
        <end position="2175"/>
    </location>
</feature>
<evidence type="ECO:0000259" key="19">
    <source>
        <dbReference type="PROSITE" id="PS50016"/>
    </source>
</evidence>
<dbReference type="EMBL" id="AHAT01025269">
    <property type="status" value="NOT_ANNOTATED_CDS"/>
    <property type="molecule type" value="Genomic_DNA"/>
</dbReference>
<dbReference type="GO" id="GO:0097190">
    <property type="term" value="P:apoptotic signaling pathway"/>
    <property type="evidence" value="ECO:0007669"/>
    <property type="project" value="InterPro"/>
</dbReference>
<evidence type="ECO:0000256" key="16">
    <source>
        <dbReference type="ARBA" id="ARBA00083537"/>
    </source>
</evidence>
<dbReference type="Proteomes" id="UP000018468">
    <property type="component" value="Linkage group LG18"/>
</dbReference>
<dbReference type="FunFam" id="3.30.40.10:FF:000225">
    <property type="entry name" value="Death-inducer obliterator 1"/>
    <property type="match status" value="1"/>
</dbReference>
<dbReference type="InterPro" id="IPR018247">
    <property type="entry name" value="EF_Hand_1_Ca_BS"/>
</dbReference>
<sequence length="2175" mass="236365">MEDNERSEPSLNPESEQSQDPLDVSSQASTVEEKEEQNDDSSEKLEEAGKSVKPTSKEFRKTWGFRRTTIAKREMPGDGDSQDSGNAPLRRSGRQSKRTDKMEEFLSTAKRGRGRRSAPVSLENSDPPSQPPTDTETASEASFDGTAEAKASGDSADAKGSPDRDQSSQKNRKGGSGTEDSSSDDDDDNELTLKELQNQLRKKRTEGEAGMETEPVKTDDIGETPTPEPSSKEPSSSPGNGAGRDATSPVNKTKSGVKNAGDKGPSSSKSENEGYDPNALYCICRQKHNNRFMICCDRCEEWFHGNCVGITEARGRLLERNGEDYICPNCTVKQGQSSDSSKEGKQVVPKPDQTSSTEQTATPEGTEKPTEDQGIKGRIEKATNPSGKKKIKIFQPAVDASTLPTCIGPGCTNQALPDSVYCGNDCILRHAAAAMKTLTDVKEPKPKEKPKLKAQKKTPSKTPAKAQKRPVPEQKTEKKTSEVAAKTEEGSSNSEGEQAEQEPVVPSWSSDHNYNAVKPEKTAAISSTVFYKASYGLKLDNLNAAAKENEDDESKKESSAPRKRSSSPPAPSKGSKKAPASGGVSAKAKKPPPSPGSASGSLKKLPKPSKSNTASKKPSSAPAAPAPGQPAAAAKAPAGYSAPPGPQVPSRPPPPPPSAPQPQPNNQIRQNIRRSLTEILYKRVSDSDDLEKSESEVGKIAFSIEKEMFSLFLNTDNKYKNKYRTIMFNLKDPKNKGLFYRVIGGELSPFKLVRLSPEELQSREISEWKEKDPSGVLEPSQKSQREAQKFGLKQENVPDVDMEESPPMSDGDEQEEPRPAPVKSSLPVPDIFSSMLKDTTSEHRAHLFDLNCKICTGQMSAEEEPAPKKPKTAPSAAVKKAEVKVKPEPRPSKVGAAGDGPAPAAASAAPSEAAPGGETPIVESPASPEETSNPATSSQSFAPIPIPAVSSVTITRRDPRTAGYRPAAGASPAPTAAPAAPGSTEAGAAAAASVAGESAPEAAKPAVPLPPPAPKSILMKPASSPDTRYMATSSSADSVAESRSPPDGETTAFLCKQEILWKGFINMHTVAKFVTKAYLVSGSFEHITEDLPDTIHIGGRISPHTVWDYVGKLKTSLSKELCLIRFQPATEEEEVAYISLFSYFSSRGRFGVVANNNRRIKDLYLIPLSSKDPIPSKLLPFEGPGLEPSRPNLLLGLVICQKMKRSGVPSEGEKGYEEKKPKVQVRDEEDASVPKLPLLPKPEIKQEKIHLYNPELAISTTPPGSPPPLNSSESSSNLLGNSSVLSLLSSVKASTSAPAGMDSSSSPSTTAASGTSSSTPLQHILKTLFGKKKPDSASSSPLDQGSVEHAVPSAPLLDPIVQQFGQISKDKVIEEDEDDRPYDPEEEYDPGMGYGTETPTVADKVFEANKQVEASDTDDVAYDPEDETIFEEAKVVVSDFPSRALETKTKQDNETLGLRGDPSSLTEQQKMLEELNKQIEEQKRQLEEQEEALRQQRAAVGVSMAHFSVSDALMSPPTKSLLANSQLLQLGKKVEDLVAKTPVAQVINQRRDPRQSRDPRQAAANPTESQNQPEPEIEPESTEVSIPLLGEKIEPDMEDSSQEESLSAPKGKPTRDPKAEIESDPFTTWPNSASILRPENTLNLETHKILLSTPDQAHTMPPASDLAPPMGMPTTEFRNPQELATSVPFQPQSGPAELQGESDHSQFRDHMVPYPPFQDQWGGSPQQFDGSQGPPTAHAMGLRGPLPFQPMGQRGPHPQVFEGPRGPMPPQQMGQRGPMPGQFIEGHGGPSHSYDGPHEPIQQQFSGPRGPVPHFMGTVPGQFDNRGPHPSQFHGPRGPPASHQFVEHGLQKPLLETPRGHEEQQYDNGSSYLQGMDQHQAQTPPHMFRENQTPSPAPFMGQRSTLHKQFEGPRGSRPPPSGVDMGGQRFNSPNQFGGPRAPSPLLHQNQRMSSPQQRGPFDDHRGPHPSQFQGQRGPPPSQFGGLRGPPPSHFTDNGGPQRFRFEDQHHLVDGRPLRHPRPLLPTPIEGPVQGPNHSGINPDSHQDEHWQSADMRARNSNREDSETRNNGERQRERFEGGHRERDNSQVPSCLPEERQSRLSEERRKERDGGGRPWERNQGKPWSREREWDRSREKDREREKSKSEEKGKDTKTEVPKESEKPADTETQTPPDK</sequence>
<dbReference type="PROSITE" id="PS51321">
    <property type="entry name" value="TFIIS_CENTRAL"/>
    <property type="match status" value="1"/>
</dbReference>
<feature type="compositionally biased region" description="Acidic residues" evidence="18">
    <location>
        <begin position="181"/>
        <end position="190"/>
    </location>
</feature>
<dbReference type="Pfam" id="PF00628">
    <property type="entry name" value="PHD"/>
    <property type="match status" value="1"/>
</dbReference>
<dbReference type="PANTHER" id="PTHR11477:SF13">
    <property type="entry name" value="DEATH-INDUCER OBLITERATOR 1"/>
    <property type="match status" value="1"/>
</dbReference>
<keyword evidence="2" id="KW-0488">Methylation</keyword>
<reference evidence="21" key="2">
    <citation type="submission" date="2025-08" db="UniProtKB">
        <authorList>
            <consortium name="Ensembl"/>
        </authorList>
    </citation>
    <scope>IDENTIFICATION</scope>
</reference>
<keyword evidence="7" id="KW-0479">Metal-binding</keyword>
<feature type="compositionally biased region" description="Polar residues" evidence="18">
    <location>
        <begin position="1564"/>
        <end position="1573"/>
    </location>
</feature>
<feature type="compositionally biased region" description="Basic and acidic residues" evidence="18">
    <location>
        <begin position="156"/>
        <end position="167"/>
    </location>
</feature>
<dbReference type="InterPro" id="IPR019787">
    <property type="entry name" value="Znf_PHD-finger"/>
</dbReference>
<evidence type="ECO:0000256" key="6">
    <source>
        <dbReference type="ARBA" id="ARBA00022703"/>
    </source>
</evidence>
<evidence type="ECO:0000313" key="22">
    <source>
        <dbReference type="Proteomes" id="UP000018468"/>
    </source>
</evidence>
<dbReference type="Pfam" id="PF07744">
    <property type="entry name" value="SPOC"/>
    <property type="match status" value="1"/>
</dbReference>
<evidence type="ECO:0000256" key="17">
    <source>
        <dbReference type="PROSITE-ProRule" id="PRU00146"/>
    </source>
</evidence>
<dbReference type="HOGENOM" id="CLU_000673_1_0_1"/>
<feature type="compositionally biased region" description="Polar residues" evidence="18">
    <location>
        <begin position="1722"/>
        <end position="1734"/>
    </location>
</feature>
<dbReference type="Bgee" id="ENSLOCG00000003920">
    <property type="expression patterns" value="Expressed in muscle tissue and 13 other cell types or tissues"/>
</dbReference>
<accession>W5M8J1</accession>
<dbReference type="FunFam" id="1.10.472.30:FF:000002">
    <property type="entry name" value="Death-inducer obliterator 1"/>
    <property type="match status" value="1"/>
</dbReference>
<gene>
    <name evidence="21" type="primary">DIDO1</name>
</gene>
<keyword evidence="12" id="KW-0206">Cytoskeleton</keyword>
<feature type="compositionally biased region" description="Basic and acidic residues" evidence="18">
    <location>
        <begin position="2003"/>
        <end position="2016"/>
    </location>
</feature>
<feature type="compositionally biased region" description="Low complexity" evidence="18">
    <location>
        <begin position="1295"/>
        <end position="1320"/>
    </location>
</feature>
<dbReference type="Gene3D" id="3.30.40.10">
    <property type="entry name" value="Zinc/RING finger domain, C3HC4 (zinc finger)"/>
    <property type="match status" value="1"/>
</dbReference>
<keyword evidence="22" id="KW-1185">Reference proteome</keyword>
<feature type="compositionally biased region" description="Polar residues" evidence="18">
    <location>
        <begin position="122"/>
        <end position="140"/>
    </location>
</feature>
<evidence type="ECO:0000313" key="21">
    <source>
        <dbReference type="Ensembl" id="ENSLOCP00000004699.1"/>
    </source>
</evidence>
<dbReference type="CDD" id="cd15639">
    <property type="entry name" value="PHD_DIDO1_like"/>
    <property type="match status" value="1"/>
</dbReference>
<dbReference type="PANTHER" id="PTHR11477">
    <property type="entry name" value="TRANSCRIPTION FACTOR S-II ZINC FINGER DOMAIN-CONTAINING PROTEIN"/>
    <property type="match status" value="1"/>
</dbReference>
<evidence type="ECO:0000256" key="10">
    <source>
        <dbReference type="ARBA" id="ARBA00022843"/>
    </source>
</evidence>
<evidence type="ECO:0000256" key="1">
    <source>
        <dbReference type="ARBA" id="ARBA00004186"/>
    </source>
</evidence>
<reference evidence="22" key="1">
    <citation type="submission" date="2011-12" db="EMBL/GenBank/DDBJ databases">
        <title>The Draft Genome of Lepisosteus oculatus.</title>
        <authorList>
            <consortium name="The Broad Institute Genome Assembly &amp; Analysis Group"/>
            <consortium name="Computational R&amp;D Group"/>
            <consortium name="and Sequencing Platform"/>
            <person name="Di Palma F."/>
            <person name="Alfoldi J."/>
            <person name="Johnson J."/>
            <person name="Berlin A."/>
            <person name="Gnerre S."/>
            <person name="Jaffe D."/>
            <person name="MacCallum I."/>
            <person name="Young S."/>
            <person name="Walker B.J."/>
            <person name="Lander E.S."/>
            <person name="Lindblad-Toh K."/>
        </authorList>
    </citation>
    <scope>NUCLEOTIDE SEQUENCE [LARGE SCALE GENOMIC DNA]</scope>
</reference>
<evidence type="ECO:0000256" key="3">
    <source>
        <dbReference type="ARBA" id="ARBA00022490"/>
    </source>
</evidence>
<feature type="domain" description="TFIIS central" evidence="20">
    <location>
        <begin position="668"/>
        <end position="788"/>
    </location>
</feature>
<dbReference type="SMART" id="SM00249">
    <property type="entry name" value="PHD"/>
    <property type="match status" value="1"/>
</dbReference>
<dbReference type="Pfam" id="PF07500">
    <property type="entry name" value="TFIIS_M"/>
    <property type="match status" value="1"/>
</dbReference>
<protein>
    <recommendedName>
        <fullName evidence="15">Death-inducer obliterator 1</fullName>
    </recommendedName>
    <alternativeName>
        <fullName evidence="16">Death-associated transcription factor 1</fullName>
    </alternativeName>
</protein>
<comment type="subcellular location">
    <subcellularLocation>
        <location evidence="1">Cytoplasm</location>
        <location evidence="1">Cytoskeleton</location>
        <location evidence="1">Spindle</location>
    </subcellularLocation>
</comment>
<feature type="compositionally biased region" description="Basic and acidic residues" evidence="18">
    <location>
        <begin position="439"/>
        <end position="451"/>
    </location>
</feature>
<dbReference type="SUPFAM" id="SSF57903">
    <property type="entry name" value="FYVE/PHD zinc finger"/>
    <property type="match status" value="1"/>
</dbReference>
<dbReference type="InterPro" id="IPR001965">
    <property type="entry name" value="Znf_PHD"/>
</dbReference>
<feature type="compositionally biased region" description="Low complexity" evidence="18">
    <location>
        <begin position="1031"/>
        <end position="1043"/>
    </location>
</feature>
<feature type="compositionally biased region" description="Low complexity" evidence="18">
    <location>
        <begin position="629"/>
        <end position="642"/>
    </location>
</feature>
<feature type="compositionally biased region" description="Basic and acidic residues" evidence="18">
    <location>
        <begin position="470"/>
        <end position="489"/>
    </location>
</feature>
<feature type="compositionally biased region" description="Low complexity" evidence="18">
    <location>
        <begin position="895"/>
        <end position="918"/>
    </location>
</feature>
<dbReference type="InterPro" id="IPR013083">
    <property type="entry name" value="Znf_RING/FYVE/PHD"/>
</dbReference>
<feature type="compositionally biased region" description="Basic and acidic residues" evidence="18">
    <location>
        <begin position="365"/>
        <end position="381"/>
    </location>
</feature>
<feature type="region of interest" description="Disordered" evidence="18">
    <location>
        <begin position="1446"/>
        <end position="1466"/>
    </location>
</feature>
<feature type="domain" description="PHD-type" evidence="19">
    <location>
        <begin position="279"/>
        <end position="333"/>
    </location>
</feature>
<evidence type="ECO:0000256" key="2">
    <source>
        <dbReference type="ARBA" id="ARBA00022481"/>
    </source>
</evidence>
<feature type="compositionally biased region" description="Basic and acidic residues" evidence="18">
    <location>
        <begin position="879"/>
        <end position="891"/>
    </location>
</feature>
<dbReference type="InterPro" id="IPR012921">
    <property type="entry name" value="SPOC_C"/>
</dbReference>
<comment type="subunit">
    <text evidence="14">Interacts specifically (via PHD-type zinc finger) with histone H3 that is trimethylated at 'Lys-4' (H3K4me3), histone phosphorylation at 'Thr-3' or 'Thr-6' disrupts this binding and promotes translocation of DIDO1 from chromatin to the mitotic spindle during mitosis.</text>
</comment>
<keyword evidence="9" id="KW-0862">Zinc</keyword>
<keyword evidence="6" id="KW-0053">Apoptosis</keyword>
<feature type="compositionally biased region" description="Basic and acidic residues" evidence="18">
    <location>
        <begin position="1549"/>
        <end position="1560"/>
    </location>
</feature>
<keyword evidence="4" id="KW-1017">Isopeptide bond</keyword>
<evidence type="ECO:0000256" key="11">
    <source>
        <dbReference type="ARBA" id="ARBA00022990"/>
    </source>
</evidence>
<dbReference type="PROSITE" id="PS50016">
    <property type="entry name" value="ZF_PHD_2"/>
    <property type="match status" value="1"/>
</dbReference>
<feature type="region of interest" description="Disordered" evidence="18">
    <location>
        <begin position="546"/>
        <end position="674"/>
    </location>
</feature>
<dbReference type="GO" id="GO:0008270">
    <property type="term" value="F:zinc ion binding"/>
    <property type="evidence" value="ECO:0007669"/>
    <property type="project" value="UniProtKB-KW"/>
</dbReference>
<feature type="region of interest" description="Disordered" evidence="18">
    <location>
        <begin position="438"/>
        <end position="525"/>
    </location>
</feature>
<keyword evidence="10" id="KW-0832">Ubl conjugation</keyword>
<proteinExistence type="predicted"/>
<feature type="region of interest" description="Disordered" evidence="18">
    <location>
        <begin position="1540"/>
        <end position="1633"/>
    </location>
</feature>
<feature type="compositionally biased region" description="Acidic residues" evidence="18">
    <location>
        <begin position="1373"/>
        <end position="1389"/>
    </location>
</feature>
<dbReference type="PROSITE" id="PS00018">
    <property type="entry name" value="EF_HAND_1"/>
    <property type="match status" value="1"/>
</dbReference>
<dbReference type="GO" id="GO:0005819">
    <property type="term" value="C:spindle"/>
    <property type="evidence" value="ECO:0007669"/>
    <property type="project" value="UniProtKB-SubCell"/>
</dbReference>
<reference evidence="21" key="3">
    <citation type="submission" date="2025-09" db="UniProtKB">
        <authorList>
            <consortium name="Ensembl"/>
        </authorList>
    </citation>
    <scope>IDENTIFICATION</scope>
</reference>
<evidence type="ECO:0000256" key="13">
    <source>
        <dbReference type="ARBA" id="ARBA00023242"/>
    </source>
</evidence>
<feature type="compositionally biased region" description="Pro residues" evidence="18">
    <location>
        <begin position="643"/>
        <end position="663"/>
    </location>
</feature>
<dbReference type="GO" id="GO:0006351">
    <property type="term" value="P:DNA-templated transcription"/>
    <property type="evidence" value="ECO:0007669"/>
    <property type="project" value="InterPro"/>
</dbReference>
<dbReference type="InterPro" id="IPR019786">
    <property type="entry name" value="Zinc_finger_PHD-type_CS"/>
</dbReference>
<keyword evidence="3" id="KW-0963">Cytoplasm</keyword>
<feature type="compositionally biased region" description="Basic and acidic residues" evidence="18">
    <location>
        <begin position="2095"/>
        <end position="2166"/>
    </location>
</feature>
<keyword evidence="11" id="KW-0007">Acetylation</keyword>
<evidence type="ECO:0000256" key="8">
    <source>
        <dbReference type="ARBA" id="ARBA00022771"/>
    </source>
</evidence>
<feature type="compositionally biased region" description="Low complexity" evidence="18">
    <location>
        <begin position="966"/>
        <end position="1006"/>
    </location>
</feature>
<feature type="compositionally biased region" description="Polar residues" evidence="18">
    <location>
        <begin position="352"/>
        <end position="363"/>
    </location>
</feature>
<feature type="compositionally biased region" description="Polar residues" evidence="18">
    <location>
        <begin position="1946"/>
        <end position="1957"/>
    </location>
</feature>
<feature type="compositionally biased region" description="Basic and acidic residues" evidence="18">
    <location>
        <begin position="2044"/>
        <end position="2087"/>
    </location>
</feature>
<dbReference type="InterPro" id="IPR033082">
    <property type="entry name" value="DIDO1_PHD"/>
</dbReference>
<evidence type="ECO:0000256" key="14">
    <source>
        <dbReference type="ARBA" id="ARBA00065323"/>
    </source>
</evidence>
<feature type="compositionally biased region" description="Polar residues" evidence="18">
    <location>
        <begin position="9"/>
        <end position="30"/>
    </location>
</feature>
<feature type="compositionally biased region" description="Acidic residues" evidence="18">
    <location>
        <begin position="798"/>
        <end position="815"/>
    </location>
</feature>
<feature type="region of interest" description="Disordered" evidence="18">
    <location>
        <begin position="860"/>
        <end position="1049"/>
    </location>
</feature>
<feature type="region of interest" description="Disordered" evidence="18">
    <location>
        <begin position="764"/>
        <end position="829"/>
    </location>
</feature>
<feature type="compositionally biased region" description="Polar residues" evidence="18">
    <location>
        <begin position="1866"/>
        <end position="1883"/>
    </location>
</feature>
<evidence type="ECO:0000256" key="9">
    <source>
        <dbReference type="ARBA" id="ARBA00022833"/>
    </source>
</evidence>
<dbReference type="SMART" id="SM00510">
    <property type="entry name" value="TFS2M"/>
    <property type="match status" value="1"/>
</dbReference>
<feature type="compositionally biased region" description="Low complexity" evidence="18">
    <location>
        <begin position="664"/>
        <end position="674"/>
    </location>
</feature>
<feature type="compositionally biased region" description="Basic and acidic residues" evidence="18">
    <location>
        <begin position="1211"/>
        <end position="1226"/>
    </location>
</feature>
<dbReference type="Ensembl" id="ENSLOCT00000004707.1">
    <property type="protein sequence ID" value="ENSLOCP00000004699.1"/>
    <property type="gene ID" value="ENSLOCG00000003920.1"/>
</dbReference>
<keyword evidence="8 17" id="KW-0863">Zinc-finger</keyword>
<dbReference type="InterPro" id="IPR003618">
    <property type="entry name" value="TFIIS_cen_dom"/>
</dbReference>
<evidence type="ECO:0000256" key="7">
    <source>
        <dbReference type="ARBA" id="ARBA00022723"/>
    </source>
</evidence>
<feature type="compositionally biased region" description="Basic and acidic residues" evidence="18">
    <location>
        <begin position="41"/>
        <end position="61"/>
    </location>
</feature>
<evidence type="ECO:0000256" key="4">
    <source>
        <dbReference type="ARBA" id="ARBA00022499"/>
    </source>
</evidence>
<dbReference type="InterPro" id="IPR036575">
    <property type="entry name" value="TFIIS_cen_dom_sf"/>
</dbReference>
<keyword evidence="13" id="KW-0539">Nucleus</keyword>
<name>W5M8J1_LEPOC</name>
<feature type="region of interest" description="Disordered" evidence="18">
    <location>
        <begin position="333"/>
        <end position="390"/>
    </location>
</feature>
<feature type="compositionally biased region" description="Polar residues" evidence="18">
    <location>
        <begin position="929"/>
        <end position="941"/>
    </location>
</feature>
<organism evidence="21 22">
    <name type="scientific">Lepisosteus oculatus</name>
    <name type="common">Spotted gar</name>
    <dbReference type="NCBI Taxonomy" id="7918"/>
    <lineage>
        <taxon>Eukaryota</taxon>
        <taxon>Metazoa</taxon>
        <taxon>Chordata</taxon>
        <taxon>Craniata</taxon>
        <taxon>Vertebrata</taxon>
        <taxon>Euteleostomi</taxon>
        <taxon>Actinopterygii</taxon>
        <taxon>Neopterygii</taxon>
        <taxon>Holostei</taxon>
        <taxon>Semionotiformes</taxon>
        <taxon>Lepisosteidae</taxon>
        <taxon>Lepisosteus</taxon>
    </lineage>
</organism>
<dbReference type="GeneTree" id="ENSGT00940000155532"/>
<dbReference type="PROSITE" id="PS01359">
    <property type="entry name" value="ZF_PHD_1"/>
    <property type="match status" value="1"/>
</dbReference>
<dbReference type="InterPro" id="IPR011011">
    <property type="entry name" value="Znf_FYVE_PHD"/>
</dbReference>
<feature type="compositionally biased region" description="Low complexity" evidence="18">
    <location>
        <begin position="577"/>
        <end position="586"/>
    </location>
</feature>
<feature type="region of interest" description="Disordered" evidence="18">
    <location>
        <begin position="1722"/>
        <end position="1776"/>
    </location>
</feature>
<keyword evidence="5" id="KW-0597">Phosphoprotein</keyword>
<dbReference type="SUPFAM" id="SSF46942">
    <property type="entry name" value="Elongation factor TFIIS domain 2"/>
    <property type="match status" value="1"/>
</dbReference>